<reference evidence="2 3" key="2">
    <citation type="submission" date="2019-08" db="EMBL/GenBank/DDBJ databases">
        <authorList>
            <person name="Henke P."/>
        </authorList>
    </citation>
    <scope>NUCLEOTIDE SEQUENCE [LARGE SCALE GENOMIC DNA]</scope>
    <source>
        <strain evidence="2">Phe10_nw2017</strain>
    </source>
</reference>
<dbReference type="PANTHER" id="PTHR47545:SF1">
    <property type="entry name" value="MULTIFUNCTIONAL CCA PROTEIN"/>
    <property type="match status" value="1"/>
</dbReference>
<feature type="non-terminal residue" evidence="2">
    <location>
        <position position="72"/>
    </location>
</feature>
<sequence length="72" mass="8227">MTDPLTWQFWQQWTTAPHPSDVLLSLQHSGQLALLPELAALQETPQDPHWHPEGNVWVHTLHVCNQAADISR</sequence>
<dbReference type="PANTHER" id="PTHR47545">
    <property type="entry name" value="MULTIFUNCTIONAL CCA PROTEIN"/>
    <property type="match status" value="1"/>
</dbReference>
<dbReference type="InterPro" id="IPR050124">
    <property type="entry name" value="tRNA_CCA-adding_enzyme"/>
</dbReference>
<accession>A0A5C6M3T5</accession>
<evidence type="ECO:0000313" key="2">
    <source>
        <dbReference type="EMBL" id="TWW08937.1"/>
    </source>
</evidence>
<keyword evidence="1" id="KW-0547">Nucleotide-binding</keyword>
<comment type="caution">
    <text evidence="2">The sequence shown here is derived from an EMBL/GenBank/DDBJ whole genome shotgun (WGS) entry which is preliminary data.</text>
</comment>
<dbReference type="AlphaFoldDB" id="A0A5C6M3T5"/>
<dbReference type="Gene3D" id="1.10.3090.10">
    <property type="entry name" value="cca-adding enzyme, domain 2"/>
    <property type="match status" value="1"/>
</dbReference>
<gene>
    <name evidence="2" type="ORF">E3A20_19360</name>
</gene>
<dbReference type="Proteomes" id="UP000321083">
    <property type="component" value="Unassembled WGS sequence"/>
</dbReference>
<reference evidence="2 3" key="1">
    <citation type="submission" date="2019-08" db="EMBL/GenBank/DDBJ databases">
        <title>100 year-old enigma solved: identification of Planctomyces bekefii, the type genus and species of the phylum Planctomycetes.</title>
        <authorList>
            <person name="Svetlana D.N."/>
            <person name="Overmann J."/>
        </authorList>
    </citation>
    <scope>NUCLEOTIDE SEQUENCE [LARGE SCALE GENOMIC DNA]</scope>
    <source>
        <strain evidence="2">Phe10_nw2017</strain>
    </source>
</reference>
<keyword evidence="3" id="KW-1185">Reference proteome</keyword>
<name>A0A5C6M3T5_9PLAN</name>
<protein>
    <submittedName>
        <fullName evidence="2">Uncharacterized protein</fullName>
    </submittedName>
</protein>
<evidence type="ECO:0000256" key="1">
    <source>
        <dbReference type="ARBA" id="ARBA00022741"/>
    </source>
</evidence>
<dbReference type="GO" id="GO:0000166">
    <property type="term" value="F:nucleotide binding"/>
    <property type="evidence" value="ECO:0007669"/>
    <property type="project" value="UniProtKB-KW"/>
</dbReference>
<organism evidence="2 3">
    <name type="scientific">Planctomyces bekefii</name>
    <dbReference type="NCBI Taxonomy" id="1653850"/>
    <lineage>
        <taxon>Bacteria</taxon>
        <taxon>Pseudomonadati</taxon>
        <taxon>Planctomycetota</taxon>
        <taxon>Planctomycetia</taxon>
        <taxon>Planctomycetales</taxon>
        <taxon>Planctomycetaceae</taxon>
        <taxon>Planctomyces</taxon>
    </lineage>
</organism>
<dbReference type="EMBL" id="SRHE01000447">
    <property type="protein sequence ID" value="TWW08937.1"/>
    <property type="molecule type" value="Genomic_DNA"/>
</dbReference>
<evidence type="ECO:0000313" key="3">
    <source>
        <dbReference type="Proteomes" id="UP000321083"/>
    </source>
</evidence>
<proteinExistence type="predicted"/>